<keyword evidence="7" id="KW-1185">Reference proteome</keyword>
<evidence type="ECO:0000313" key="7">
    <source>
        <dbReference type="Proteomes" id="UP000310200"/>
    </source>
</evidence>
<proteinExistence type="inferred from homology"/>
<accession>A0A4S2JPT9</accession>
<evidence type="ECO:0000313" key="6">
    <source>
        <dbReference type="EMBL" id="TGZ37900.1"/>
    </source>
</evidence>
<dbReference type="AlphaFoldDB" id="A0A4S2JPT9"/>
<keyword evidence="4" id="KW-0698">rRNA processing</keyword>
<name>A0A4S2JPT9_9HYME</name>
<comment type="caution">
    <text evidence="6">The sequence shown here is derived from an EMBL/GenBank/DDBJ whole genome shotgun (WGS) entry which is preliminary data.</text>
</comment>
<protein>
    <recommendedName>
        <fullName evidence="3">Pre-rRNA-processing protein TSR2 homolog</fullName>
    </recommendedName>
</protein>
<dbReference type="InterPro" id="IPR019398">
    <property type="entry name" value="Pre-rRNA_process_TSR2"/>
</dbReference>
<evidence type="ECO:0000256" key="1">
    <source>
        <dbReference type="ARBA" id="ARBA00002210"/>
    </source>
</evidence>
<organism evidence="6 7">
    <name type="scientific">Temnothorax longispinosus</name>
    <dbReference type="NCBI Taxonomy" id="300112"/>
    <lineage>
        <taxon>Eukaryota</taxon>
        <taxon>Metazoa</taxon>
        <taxon>Ecdysozoa</taxon>
        <taxon>Arthropoda</taxon>
        <taxon>Hexapoda</taxon>
        <taxon>Insecta</taxon>
        <taxon>Pterygota</taxon>
        <taxon>Neoptera</taxon>
        <taxon>Endopterygota</taxon>
        <taxon>Hymenoptera</taxon>
        <taxon>Apocrita</taxon>
        <taxon>Aculeata</taxon>
        <taxon>Formicoidea</taxon>
        <taxon>Formicidae</taxon>
        <taxon>Myrmicinae</taxon>
        <taxon>Temnothorax</taxon>
    </lineage>
</organism>
<sequence>MEQAKPFFLTVTQRIFSNWTALRLAVEHDMGPIESAREFCSNVTDVLCMNEGLTSEEVANHLESYMDDAFNTELQDDSSMQVAEELLRFYRYCIAGDESTAKTEFEKLPQLQSWLNLEQPARPTRTVRREPSSSEEDMDVDKNEQGEDGWTVVTNRRNK</sequence>
<dbReference type="STRING" id="300112.A0A4S2JPT9"/>
<dbReference type="GO" id="GO:0006364">
    <property type="term" value="P:rRNA processing"/>
    <property type="evidence" value="ECO:0007669"/>
    <property type="project" value="UniProtKB-KW"/>
</dbReference>
<comment type="function">
    <text evidence="1">May be involved in 20S pre-rRNA processing.</text>
</comment>
<evidence type="ECO:0000256" key="4">
    <source>
        <dbReference type="ARBA" id="ARBA00022552"/>
    </source>
</evidence>
<evidence type="ECO:0000256" key="3">
    <source>
        <dbReference type="ARBA" id="ARBA00017551"/>
    </source>
</evidence>
<feature type="region of interest" description="Disordered" evidence="5">
    <location>
        <begin position="116"/>
        <end position="159"/>
    </location>
</feature>
<dbReference type="PANTHER" id="PTHR21250">
    <property type="entry name" value="PRE-RRNA-PROCESSING PROTEIN TSR2 HOMOLOG"/>
    <property type="match status" value="1"/>
</dbReference>
<dbReference type="Pfam" id="PF10273">
    <property type="entry name" value="WGG"/>
    <property type="match status" value="1"/>
</dbReference>
<dbReference type="EMBL" id="QBLH01003504">
    <property type="protein sequence ID" value="TGZ37900.1"/>
    <property type="molecule type" value="Genomic_DNA"/>
</dbReference>
<dbReference type="Proteomes" id="UP000310200">
    <property type="component" value="Unassembled WGS sequence"/>
</dbReference>
<gene>
    <name evidence="6" type="ORF">DBV15_02143</name>
</gene>
<comment type="similarity">
    <text evidence="2">Belongs to the TSR2 family.</text>
</comment>
<reference evidence="6 7" key="1">
    <citation type="journal article" date="2019" name="Philos. Trans. R. Soc. Lond., B, Biol. Sci.">
        <title>Ant behaviour and brain gene expression of defending hosts depend on the ecological success of the intruding social parasite.</title>
        <authorList>
            <person name="Kaur R."/>
            <person name="Stoldt M."/>
            <person name="Jongepier E."/>
            <person name="Feldmeyer B."/>
            <person name="Menzel F."/>
            <person name="Bornberg-Bauer E."/>
            <person name="Foitzik S."/>
        </authorList>
    </citation>
    <scope>NUCLEOTIDE SEQUENCE [LARGE SCALE GENOMIC DNA]</scope>
    <source>
        <tissue evidence="6">Whole body</tissue>
    </source>
</reference>
<evidence type="ECO:0000256" key="2">
    <source>
        <dbReference type="ARBA" id="ARBA00006524"/>
    </source>
</evidence>
<evidence type="ECO:0000256" key="5">
    <source>
        <dbReference type="SAM" id="MobiDB-lite"/>
    </source>
</evidence>